<feature type="transmembrane region" description="Helical" evidence="1">
    <location>
        <begin position="70"/>
        <end position="87"/>
    </location>
</feature>
<feature type="transmembrane region" description="Helical" evidence="1">
    <location>
        <begin position="27"/>
        <end position="49"/>
    </location>
</feature>
<keyword evidence="1" id="KW-0472">Membrane</keyword>
<gene>
    <name evidence="2" type="ORF">BCR25_05545</name>
</gene>
<dbReference type="OrthoDB" id="9999393at2"/>
<sequence length="231" mass="26878">MYTYENYVSKMNQLTMNAYLSREFPRLILWLVVTVIVIFMVLFFLKLFIGKKITRVSLMEICANTTKCSTAIGLFFVGLSVISGFSYNATSKKELKADFKEHLSIVWKEESKEELYSLGTETSQKTSGELVFFIGRISTDSETDYRYVVSTEQGYQLRTLSKQVDNFSEKNVYVKESNDDKPFLMIEKQSYEDERFNSIFGEYFLFSGSTFKDRYTFTVPVGTVKTEFNYN</sequence>
<evidence type="ECO:0000256" key="1">
    <source>
        <dbReference type="SAM" id="Phobius"/>
    </source>
</evidence>
<name>A0A1E5GJP4_9ENTE</name>
<dbReference type="RefSeq" id="WP_069663653.1">
    <property type="nucleotide sequence ID" value="NZ_JBHUJJ010000001.1"/>
</dbReference>
<dbReference type="AlphaFoldDB" id="A0A1E5GJP4"/>
<dbReference type="EMBL" id="MIJY01000023">
    <property type="protein sequence ID" value="OEG12953.1"/>
    <property type="molecule type" value="Genomic_DNA"/>
</dbReference>
<keyword evidence="1" id="KW-1133">Transmembrane helix</keyword>
<organism evidence="2 3">
    <name type="scientific">Enterococcus termitis</name>
    <dbReference type="NCBI Taxonomy" id="332950"/>
    <lineage>
        <taxon>Bacteria</taxon>
        <taxon>Bacillati</taxon>
        <taxon>Bacillota</taxon>
        <taxon>Bacilli</taxon>
        <taxon>Lactobacillales</taxon>
        <taxon>Enterococcaceae</taxon>
        <taxon>Enterococcus</taxon>
    </lineage>
</organism>
<protein>
    <submittedName>
        <fullName evidence="2">Uncharacterized protein</fullName>
    </submittedName>
</protein>
<comment type="caution">
    <text evidence="2">The sequence shown here is derived from an EMBL/GenBank/DDBJ whole genome shotgun (WGS) entry which is preliminary data.</text>
</comment>
<keyword evidence="1" id="KW-0812">Transmembrane</keyword>
<dbReference type="Proteomes" id="UP000095094">
    <property type="component" value="Unassembled WGS sequence"/>
</dbReference>
<evidence type="ECO:0000313" key="3">
    <source>
        <dbReference type="Proteomes" id="UP000095094"/>
    </source>
</evidence>
<proteinExistence type="predicted"/>
<keyword evidence="3" id="KW-1185">Reference proteome</keyword>
<reference evidence="3" key="1">
    <citation type="submission" date="2016-09" db="EMBL/GenBank/DDBJ databases">
        <authorList>
            <person name="Gulvik C.A."/>
        </authorList>
    </citation>
    <scope>NUCLEOTIDE SEQUENCE [LARGE SCALE GENOMIC DNA]</scope>
    <source>
        <strain evidence="3">LMG 8895</strain>
    </source>
</reference>
<accession>A0A1E5GJP4</accession>
<evidence type="ECO:0000313" key="2">
    <source>
        <dbReference type="EMBL" id="OEG12953.1"/>
    </source>
</evidence>